<organism evidence="3 4">
    <name type="scientific">Hymenolepis diminuta</name>
    <name type="common">Rat tapeworm</name>
    <dbReference type="NCBI Taxonomy" id="6216"/>
    <lineage>
        <taxon>Eukaryota</taxon>
        <taxon>Metazoa</taxon>
        <taxon>Spiralia</taxon>
        <taxon>Lophotrochozoa</taxon>
        <taxon>Platyhelminthes</taxon>
        <taxon>Cestoda</taxon>
        <taxon>Eucestoda</taxon>
        <taxon>Cyclophyllidea</taxon>
        <taxon>Hymenolepididae</taxon>
        <taxon>Hymenolepis</taxon>
    </lineage>
</organism>
<gene>
    <name evidence="3" type="ORF">WMSIL1_LOCUS11359</name>
</gene>
<dbReference type="AlphaFoldDB" id="A0A564Z0G0"/>
<feature type="coiled-coil region" evidence="1">
    <location>
        <begin position="8"/>
        <end position="42"/>
    </location>
</feature>
<evidence type="ECO:0000256" key="1">
    <source>
        <dbReference type="SAM" id="Coils"/>
    </source>
</evidence>
<evidence type="ECO:0000256" key="2">
    <source>
        <dbReference type="SAM" id="MobiDB-lite"/>
    </source>
</evidence>
<accession>A0A564Z0G0</accession>
<feature type="region of interest" description="Disordered" evidence="2">
    <location>
        <begin position="169"/>
        <end position="198"/>
    </location>
</feature>
<proteinExistence type="predicted"/>
<feature type="compositionally biased region" description="Polar residues" evidence="2">
    <location>
        <begin position="179"/>
        <end position="197"/>
    </location>
</feature>
<dbReference type="Proteomes" id="UP000321570">
    <property type="component" value="Unassembled WGS sequence"/>
</dbReference>
<reference evidence="3 4" key="1">
    <citation type="submission" date="2019-07" db="EMBL/GenBank/DDBJ databases">
        <authorList>
            <person name="Jastrzebski P J."/>
            <person name="Paukszto L."/>
            <person name="Jastrzebski P J."/>
        </authorList>
    </citation>
    <scope>NUCLEOTIDE SEQUENCE [LARGE SCALE GENOMIC DNA]</scope>
    <source>
        <strain evidence="3 4">WMS-il1</strain>
    </source>
</reference>
<name>A0A564Z0G0_HYMDI</name>
<evidence type="ECO:0000313" key="3">
    <source>
        <dbReference type="EMBL" id="VUZ53007.1"/>
    </source>
</evidence>
<dbReference type="EMBL" id="CABIJS010000543">
    <property type="protein sequence ID" value="VUZ53007.1"/>
    <property type="molecule type" value="Genomic_DNA"/>
</dbReference>
<keyword evidence="1" id="KW-0175">Coiled coil</keyword>
<sequence>MSRLHELAVDLSTEVDKFASQIEEEKRRIAETKARFDRQLQQRYETEKQSSDLENEFERLKSCFIESGPPSDATDLYLTKAQGVVRAAAQRMRDERMAILGEYQAKLDRCEVLFRRNTLMEDFIATWRKSLKEEKNIPELPQLIRNLSEDLAQFYSSPVCELLEKAVNEHSRENDDSTMEVTTSEGTESIPTPQQPVSHKLKPLNVASHLPDDTLCNASNVGELSMFRVRGGVEPSILNTTDFSRLGFDSTLTDKNVMFSEEELRKMMHARNDMTIDPDQTL</sequence>
<protein>
    <submittedName>
        <fullName evidence="3">Uncharacterized protein</fullName>
    </submittedName>
</protein>
<keyword evidence="4" id="KW-1185">Reference proteome</keyword>
<evidence type="ECO:0000313" key="4">
    <source>
        <dbReference type="Proteomes" id="UP000321570"/>
    </source>
</evidence>